<feature type="chain" id="PRO_5002203410" evidence="1">
    <location>
        <begin position="20"/>
        <end position="112"/>
    </location>
</feature>
<feature type="non-terminal residue" evidence="2">
    <location>
        <position position="112"/>
    </location>
</feature>
<organism evidence="2">
    <name type="scientific">Amblyomma americanum</name>
    <name type="common">Lone star tick</name>
    <dbReference type="NCBI Taxonomy" id="6943"/>
    <lineage>
        <taxon>Eukaryota</taxon>
        <taxon>Metazoa</taxon>
        <taxon>Ecdysozoa</taxon>
        <taxon>Arthropoda</taxon>
        <taxon>Chelicerata</taxon>
        <taxon>Arachnida</taxon>
        <taxon>Acari</taxon>
        <taxon>Parasitiformes</taxon>
        <taxon>Ixodida</taxon>
        <taxon>Ixodoidea</taxon>
        <taxon>Ixodidae</taxon>
        <taxon>Amblyomminae</taxon>
        <taxon>Amblyomma</taxon>
    </lineage>
</organism>
<sequence>MNTFAVVIRVLLFVGRTHSRFPSDMLVNCFERKPCENVSWFSHGRRTWQLRIQHQFLPVLSGPATRAVQLQYCPFSLRGPLGAWLHDWQCVGTAIPFYCCFCSHCLFPREPP</sequence>
<evidence type="ECO:0000313" key="2">
    <source>
        <dbReference type="EMBL" id="JAG91842.1"/>
    </source>
</evidence>
<reference evidence="2" key="1">
    <citation type="journal article" date="2015" name="PLoS ONE">
        <title>An Insight into the Sialome of the Lone Star Tick, Amblyomma americanum, with a Glimpse on Its Time Dependent Gene Expression.</title>
        <authorList>
            <person name="Karim S."/>
            <person name="Ribeiro J.M."/>
        </authorList>
    </citation>
    <scope>NUCLEOTIDE SEQUENCE</scope>
    <source>
        <tissue evidence="2">Salivary gland</tissue>
    </source>
</reference>
<protein>
    <submittedName>
        <fullName evidence="2">Putative secreted protein</fullName>
    </submittedName>
</protein>
<evidence type="ECO:0000256" key="1">
    <source>
        <dbReference type="SAM" id="SignalP"/>
    </source>
</evidence>
<dbReference type="AlphaFoldDB" id="A0A0C9SD59"/>
<accession>A0A0C9SD59</accession>
<name>A0A0C9SD59_AMBAM</name>
<dbReference type="EMBL" id="GBZX01000898">
    <property type="protein sequence ID" value="JAG91842.1"/>
    <property type="molecule type" value="mRNA"/>
</dbReference>
<proteinExistence type="evidence at transcript level"/>
<feature type="signal peptide" evidence="1">
    <location>
        <begin position="1"/>
        <end position="19"/>
    </location>
</feature>
<keyword evidence="1" id="KW-0732">Signal</keyword>